<evidence type="ECO:0000313" key="7">
    <source>
        <dbReference type="Proteomes" id="UP001374803"/>
    </source>
</evidence>
<evidence type="ECO:0000313" key="6">
    <source>
        <dbReference type="EMBL" id="WXB05937.1"/>
    </source>
</evidence>
<dbReference type="SUPFAM" id="SSF52172">
    <property type="entry name" value="CheY-like"/>
    <property type="match status" value="1"/>
</dbReference>
<dbReference type="InterPro" id="IPR001789">
    <property type="entry name" value="Sig_transdc_resp-reg_receiver"/>
</dbReference>
<reference evidence="6" key="1">
    <citation type="submission" date="2021-12" db="EMBL/GenBank/DDBJ databases">
        <title>Discovery of the Pendulisporaceae a myxobacterial family with distinct sporulation behavior and unique specialized metabolism.</title>
        <authorList>
            <person name="Garcia R."/>
            <person name="Popoff A."/>
            <person name="Bader C.D."/>
            <person name="Loehr J."/>
            <person name="Walesch S."/>
            <person name="Walt C."/>
            <person name="Boldt J."/>
            <person name="Bunk B."/>
            <person name="Haeckl F.J.F.P.J."/>
            <person name="Gunesch A.P."/>
            <person name="Birkelbach J."/>
            <person name="Nuebel U."/>
            <person name="Pietschmann T."/>
            <person name="Bach T."/>
            <person name="Mueller R."/>
        </authorList>
    </citation>
    <scope>NUCLEOTIDE SEQUENCE</scope>
    <source>
        <strain evidence="6">MSr11367</strain>
    </source>
</reference>
<feature type="domain" description="OmpR/PhoB-type" evidence="5">
    <location>
        <begin position="124"/>
        <end position="219"/>
    </location>
</feature>
<dbReference type="InterPro" id="IPR039420">
    <property type="entry name" value="WalR-like"/>
</dbReference>
<dbReference type="RefSeq" id="WP_394835587.1">
    <property type="nucleotide sequence ID" value="NZ_CP089929.1"/>
</dbReference>
<dbReference type="InterPro" id="IPR036388">
    <property type="entry name" value="WH-like_DNA-bd_sf"/>
</dbReference>
<dbReference type="InterPro" id="IPR011006">
    <property type="entry name" value="CheY-like_superfamily"/>
</dbReference>
<dbReference type="SUPFAM" id="SSF46894">
    <property type="entry name" value="C-terminal effector domain of the bipartite response regulators"/>
    <property type="match status" value="1"/>
</dbReference>
<dbReference type="InterPro" id="IPR001867">
    <property type="entry name" value="OmpR/PhoB-type_DNA-bd"/>
</dbReference>
<dbReference type="Pfam" id="PF00486">
    <property type="entry name" value="Trans_reg_C"/>
    <property type="match status" value="1"/>
</dbReference>
<evidence type="ECO:0000256" key="3">
    <source>
        <dbReference type="PROSITE-ProRule" id="PRU01091"/>
    </source>
</evidence>
<keyword evidence="1 3" id="KW-0238">DNA-binding</keyword>
<dbReference type="SMART" id="SM00862">
    <property type="entry name" value="Trans_reg_C"/>
    <property type="match status" value="1"/>
</dbReference>
<dbReference type="PANTHER" id="PTHR48111:SF36">
    <property type="entry name" value="TRANSCRIPTIONAL REGULATORY PROTEIN CUTR"/>
    <property type="match status" value="1"/>
</dbReference>
<feature type="DNA-binding region" description="OmpR/PhoB-type" evidence="3">
    <location>
        <begin position="124"/>
        <end position="219"/>
    </location>
</feature>
<dbReference type="PROSITE" id="PS50110">
    <property type="entry name" value="RESPONSE_REGULATORY"/>
    <property type="match status" value="1"/>
</dbReference>
<feature type="domain" description="Response regulatory" evidence="4">
    <location>
        <begin position="2"/>
        <end position="116"/>
    </location>
</feature>
<evidence type="ECO:0000259" key="4">
    <source>
        <dbReference type="PROSITE" id="PS50110"/>
    </source>
</evidence>
<gene>
    <name evidence="6" type="ORF">LVJ94_01490</name>
</gene>
<dbReference type="PROSITE" id="PS51755">
    <property type="entry name" value="OMPR_PHOB"/>
    <property type="match status" value="1"/>
</dbReference>
<dbReference type="CDD" id="cd00383">
    <property type="entry name" value="trans_reg_C"/>
    <property type="match status" value="1"/>
</dbReference>
<sequence>MRILFLEDHDETRHAVVARLRGEGFAVAAARTLEEAGALLRDEGFDVLVLDRTVPDGDARDGLRAWRGSGIATPALFLTARDTVRDRVDGLDAGGDDYLTKPFAMAELFARVRALARRGPLPAAPIVRIGDVEIDLGRREVRRAGVLLPLRPKERSVLELLASRQGRVVSREELVRHCWDAAETPASNVEEATIASLRRKLGVPGLVRTVRGVGYVLEDPCR</sequence>
<keyword evidence="2" id="KW-0597">Phosphoprotein</keyword>
<name>A0ABZ2LB27_9BACT</name>
<evidence type="ECO:0000256" key="2">
    <source>
        <dbReference type="PROSITE-ProRule" id="PRU00169"/>
    </source>
</evidence>
<keyword evidence="7" id="KW-1185">Reference proteome</keyword>
<dbReference type="PANTHER" id="PTHR48111">
    <property type="entry name" value="REGULATOR OF RPOS"/>
    <property type="match status" value="1"/>
</dbReference>
<organism evidence="6 7">
    <name type="scientific">Pendulispora rubella</name>
    <dbReference type="NCBI Taxonomy" id="2741070"/>
    <lineage>
        <taxon>Bacteria</taxon>
        <taxon>Pseudomonadati</taxon>
        <taxon>Myxococcota</taxon>
        <taxon>Myxococcia</taxon>
        <taxon>Myxococcales</taxon>
        <taxon>Sorangiineae</taxon>
        <taxon>Pendulisporaceae</taxon>
        <taxon>Pendulispora</taxon>
    </lineage>
</organism>
<dbReference type="Gene3D" id="3.40.50.2300">
    <property type="match status" value="1"/>
</dbReference>
<feature type="modified residue" description="4-aspartylphosphate" evidence="2">
    <location>
        <position position="51"/>
    </location>
</feature>
<dbReference type="SMART" id="SM00448">
    <property type="entry name" value="REC"/>
    <property type="match status" value="1"/>
</dbReference>
<dbReference type="InterPro" id="IPR016032">
    <property type="entry name" value="Sig_transdc_resp-reg_C-effctor"/>
</dbReference>
<dbReference type="Pfam" id="PF00072">
    <property type="entry name" value="Response_reg"/>
    <property type="match status" value="1"/>
</dbReference>
<dbReference type="Gene3D" id="6.10.250.690">
    <property type="match status" value="1"/>
</dbReference>
<dbReference type="Gene3D" id="1.10.10.10">
    <property type="entry name" value="Winged helix-like DNA-binding domain superfamily/Winged helix DNA-binding domain"/>
    <property type="match status" value="1"/>
</dbReference>
<dbReference type="EMBL" id="CP089983">
    <property type="protein sequence ID" value="WXB05937.1"/>
    <property type="molecule type" value="Genomic_DNA"/>
</dbReference>
<proteinExistence type="predicted"/>
<evidence type="ECO:0000259" key="5">
    <source>
        <dbReference type="PROSITE" id="PS51755"/>
    </source>
</evidence>
<accession>A0ABZ2LB27</accession>
<evidence type="ECO:0000256" key="1">
    <source>
        <dbReference type="ARBA" id="ARBA00023125"/>
    </source>
</evidence>
<dbReference type="Proteomes" id="UP001374803">
    <property type="component" value="Chromosome"/>
</dbReference>
<protein>
    <submittedName>
        <fullName evidence="6">Response regulator transcription factor</fullName>
    </submittedName>
</protein>